<reference evidence="9 10" key="1">
    <citation type="submission" date="2019-03" db="EMBL/GenBank/DDBJ databases">
        <title>Roseomonas sp. a novel Roseomonas species isolated from Sea whip Gorgonian.</title>
        <authorList>
            <person name="Li F."/>
            <person name="Pan X."/>
            <person name="Huang S."/>
            <person name="Li Z."/>
            <person name="Meng B."/>
        </authorList>
    </citation>
    <scope>NUCLEOTIDE SEQUENCE [LARGE SCALE GENOMIC DNA]</scope>
    <source>
        <strain evidence="9 10">M0104</strain>
    </source>
</reference>
<dbReference type="AlphaFoldDB" id="A0A845BEI6"/>
<sequence length="336" mass="34708">MNVAGAARPALPPLLAFLLRRLLRLALLLLSVAALAFALARAAPVDPVEAFLGPAAATVGPAQRAAIAAHWGFDQPAPAQFLRWLGQALRGDLGESSIYAAPVAQVIGERFAASLTLMLPAWLLGGALGFGLGLAAGAREGGWPDRAIRLYAYLLAALPGFWLAMLLLIVFAVWLGWAPACCAAPPGLLPEQVSLGQRLAHLTLPVAALSVLGVGPMALHTRAKVAEAMRADFALYAFAQGARRAEVALRHAARHAALPALAILFAGMGELFGGSVVAEQVFAWPGLGRAAIEAGLRADVPLLLGIALATALLVGCGNLVADLLAEAVDPRQRGQA</sequence>
<evidence type="ECO:0000256" key="5">
    <source>
        <dbReference type="ARBA" id="ARBA00022989"/>
    </source>
</evidence>
<evidence type="ECO:0000256" key="3">
    <source>
        <dbReference type="ARBA" id="ARBA00022475"/>
    </source>
</evidence>
<dbReference type="Proteomes" id="UP000460715">
    <property type="component" value="Unassembled WGS sequence"/>
</dbReference>
<keyword evidence="5 7" id="KW-1133">Transmembrane helix</keyword>
<dbReference type="PROSITE" id="PS50928">
    <property type="entry name" value="ABC_TM1"/>
    <property type="match status" value="1"/>
</dbReference>
<dbReference type="GO" id="GO:0005886">
    <property type="term" value="C:plasma membrane"/>
    <property type="evidence" value="ECO:0007669"/>
    <property type="project" value="UniProtKB-SubCell"/>
</dbReference>
<evidence type="ECO:0000256" key="2">
    <source>
        <dbReference type="ARBA" id="ARBA00022448"/>
    </source>
</evidence>
<evidence type="ECO:0000313" key="9">
    <source>
        <dbReference type="EMBL" id="MXP64526.1"/>
    </source>
</evidence>
<dbReference type="PANTHER" id="PTHR43163:SF6">
    <property type="entry name" value="DIPEPTIDE TRANSPORT SYSTEM PERMEASE PROTEIN DPPB-RELATED"/>
    <property type="match status" value="1"/>
</dbReference>
<dbReference type="InterPro" id="IPR000515">
    <property type="entry name" value="MetI-like"/>
</dbReference>
<feature type="transmembrane region" description="Helical" evidence="7">
    <location>
        <begin position="260"/>
        <end position="282"/>
    </location>
</feature>
<feature type="transmembrane region" description="Helical" evidence="7">
    <location>
        <begin position="150"/>
        <end position="178"/>
    </location>
</feature>
<feature type="transmembrane region" description="Helical" evidence="7">
    <location>
        <begin position="119"/>
        <end position="138"/>
    </location>
</feature>
<comment type="subcellular location">
    <subcellularLocation>
        <location evidence="1 7">Cell membrane</location>
        <topology evidence="1 7">Multi-pass membrane protein</topology>
    </subcellularLocation>
</comment>
<feature type="domain" description="ABC transmembrane type-1" evidence="8">
    <location>
        <begin position="111"/>
        <end position="325"/>
    </location>
</feature>
<keyword evidence="6 7" id="KW-0472">Membrane</keyword>
<evidence type="ECO:0000259" key="8">
    <source>
        <dbReference type="PROSITE" id="PS50928"/>
    </source>
</evidence>
<dbReference type="CDD" id="cd06261">
    <property type="entry name" value="TM_PBP2"/>
    <property type="match status" value="1"/>
</dbReference>
<evidence type="ECO:0000256" key="7">
    <source>
        <dbReference type="RuleBase" id="RU363032"/>
    </source>
</evidence>
<evidence type="ECO:0000256" key="6">
    <source>
        <dbReference type="ARBA" id="ARBA00023136"/>
    </source>
</evidence>
<organism evidence="9 10">
    <name type="scientific">Teichococcus coralli</name>
    <dbReference type="NCBI Taxonomy" id="2545983"/>
    <lineage>
        <taxon>Bacteria</taxon>
        <taxon>Pseudomonadati</taxon>
        <taxon>Pseudomonadota</taxon>
        <taxon>Alphaproteobacteria</taxon>
        <taxon>Acetobacterales</taxon>
        <taxon>Roseomonadaceae</taxon>
        <taxon>Roseomonas</taxon>
    </lineage>
</organism>
<dbReference type="RefSeq" id="WP_160937769.1">
    <property type="nucleotide sequence ID" value="NZ_SNVJ01000012.1"/>
</dbReference>
<feature type="transmembrane region" description="Helical" evidence="7">
    <location>
        <begin position="302"/>
        <end position="325"/>
    </location>
</feature>
<evidence type="ECO:0000256" key="4">
    <source>
        <dbReference type="ARBA" id="ARBA00022692"/>
    </source>
</evidence>
<dbReference type="PANTHER" id="PTHR43163">
    <property type="entry name" value="DIPEPTIDE TRANSPORT SYSTEM PERMEASE PROTEIN DPPB-RELATED"/>
    <property type="match status" value="1"/>
</dbReference>
<dbReference type="InterPro" id="IPR045621">
    <property type="entry name" value="BPD_transp_1_N"/>
</dbReference>
<accession>A0A845BEI6</accession>
<keyword evidence="3" id="KW-1003">Cell membrane</keyword>
<dbReference type="OrthoDB" id="7375736at2"/>
<feature type="transmembrane region" description="Helical" evidence="7">
    <location>
        <begin position="198"/>
        <end position="219"/>
    </location>
</feature>
<proteinExistence type="inferred from homology"/>
<dbReference type="GO" id="GO:0055085">
    <property type="term" value="P:transmembrane transport"/>
    <property type="evidence" value="ECO:0007669"/>
    <property type="project" value="InterPro"/>
</dbReference>
<protein>
    <submittedName>
        <fullName evidence="9">ABC transporter permease</fullName>
    </submittedName>
</protein>
<dbReference type="Gene3D" id="1.10.3720.10">
    <property type="entry name" value="MetI-like"/>
    <property type="match status" value="1"/>
</dbReference>
<dbReference type="InterPro" id="IPR035906">
    <property type="entry name" value="MetI-like_sf"/>
</dbReference>
<dbReference type="EMBL" id="SNVJ01000012">
    <property type="protein sequence ID" value="MXP64526.1"/>
    <property type="molecule type" value="Genomic_DNA"/>
</dbReference>
<comment type="similarity">
    <text evidence="7">Belongs to the binding-protein-dependent transport system permease family.</text>
</comment>
<dbReference type="SUPFAM" id="SSF161098">
    <property type="entry name" value="MetI-like"/>
    <property type="match status" value="1"/>
</dbReference>
<evidence type="ECO:0000256" key="1">
    <source>
        <dbReference type="ARBA" id="ARBA00004651"/>
    </source>
</evidence>
<name>A0A845BEI6_9PROT</name>
<dbReference type="Pfam" id="PF19300">
    <property type="entry name" value="BPD_transp_1_N"/>
    <property type="match status" value="1"/>
</dbReference>
<keyword evidence="2 7" id="KW-0813">Transport</keyword>
<gene>
    <name evidence="9" type="ORF">E0493_14335</name>
</gene>
<keyword evidence="4 7" id="KW-0812">Transmembrane</keyword>
<keyword evidence="10" id="KW-1185">Reference proteome</keyword>
<comment type="caution">
    <text evidence="9">The sequence shown here is derived from an EMBL/GenBank/DDBJ whole genome shotgun (WGS) entry which is preliminary data.</text>
</comment>
<dbReference type="Pfam" id="PF00528">
    <property type="entry name" value="BPD_transp_1"/>
    <property type="match status" value="1"/>
</dbReference>
<evidence type="ECO:0000313" key="10">
    <source>
        <dbReference type="Proteomes" id="UP000460715"/>
    </source>
</evidence>